<evidence type="ECO:0000256" key="1">
    <source>
        <dbReference type="ARBA" id="ARBA00022729"/>
    </source>
</evidence>
<feature type="domain" description="SbsA Ig-like" evidence="3">
    <location>
        <begin position="29"/>
        <end position="114"/>
    </location>
</feature>
<dbReference type="AlphaFoldDB" id="A0A162L9T1"/>
<dbReference type="InterPro" id="IPR014755">
    <property type="entry name" value="Cu-Rt/internalin_Ig-like"/>
</dbReference>
<dbReference type="EMBL" id="LROR01000023">
    <property type="protein sequence ID" value="OBR97468.1"/>
    <property type="molecule type" value="Genomic_DNA"/>
</dbReference>
<keyword evidence="1 2" id="KW-0732">Signal</keyword>
<dbReference type="EMBL" id="LITQ01000030">
    <property type="protein sequence ID" value="OAA90696.1"/>
    <property type="molecule type" value="Genomic_DNA"/>
</dbReference>
<protein>
    <recommendedName>
        <fullName evidence="3">SbsA Ig-like domain-containing protein</fullName>
    </recommendedName>
</protein>
<reference evidence="5 7" key="2">
    <citation type="journal article" date="2016" name="Front. Microbiol.">
        <title>Industrial Acetogenic Biocatalysts: A Comparative Metabolic and Genomic Analysis.</title>
        <authorList>
            <person name="Bengelsdorf F."/>
            <person name="Poehlein A."/>
            <person name="Sonja S."/>
            <person name="Erz C."/>
            <person name="Hummel T."/>
            <person name="Hoffmeister S."/>
            <person name="Daniel R."/>
            <person name="Durre P."/>
        </authorList>
    </citation>
    <scope>NUCLEOTIDE SEQUENCE [LARGE SCALE GENOMIC DNA]</scope>
    <source>
        <strain evidence="5 7">PTA-10522</strain>
    </source>
</reference>
<reference evidence="4 6" key="1">
    <citation type="journal article" date="2015" name="Biotechnol. Bioeng.">
        <title>Genome sequence and phenotypic characterization of Caulobacter segnis.</title>
        <authorList>
            <person name="Patel S."/>
            <person name="Fletcher B."/>
            <person name="Scott D.C."/>
            <person name="Ely B."/>
        </authorList>
    </citation>
    <scope>NUCLEOTIDE SEQUENCE [LARGE SCALE GENOMIC DNA]</scope>
    <source>
        <strain evidence="4 6">PS02</strain>
    </source>
</reference>
<feature type="signal peptide" evidence="2">
    <location>
        <begin position="1"/>
        <end position="22"/>
    </location>
</feature>
<evidence type="ECO:0000313" key="5">
    <source>
        <dbReference type="EMBL" id="OBR97468.1"/>
    </source>
</evidence>
<evidence type="ECO:0000256" key="2">
    <source>
        <dbReference type="SAM" id="SignalP"/>
    </source>
</evidence>
<sequence>MKKKIAILAMFFTLVFTSSVSAKTLEPRYNVAWNKIWTITFSQPIQEVEATVTNINGKTGEDGGIMGGILVDKNNNKVTVTPVLSYQPGTYILKITNATAINGQKLKEPVTMQFVVNQRTH</sequence>
<dbReference type="InterPro" id="IPR032812">
    <property type="entry name" value="SbsA_Ig"/>
</dbReference>
<dbReference type="Proteomes" id="UP000093694">
    <property type="component" value="Unassembled WGS sequence"/>
</dbReference>
<organism evidence="4 6">
    <name type="scientific">Clostridium coskatii</name>
    <dbReference type="NCBI Taxonomy" id="1705578"/>
    <lineage>
        <taxon>Bacteria</taxon>
        <taxon>Bacillati</taxon>
        <taxon>Bacillota</taxon>
        <taxon>Clostridia</taxon>
        <taxon>Eubacteriales</taxon>
        <taxon>Clostridiaceae</taxon>
        <taxon>Clostridium</taxon>
    </lineage>
</organism>
<gene>
    <name evidence="5" type="ORF">CLCOS_03240</name>
    <name evidence="4" type="ORF">WX73_02061</name>
</gene>
<name>A0A162L9T1_9CLOT</name>
<feature type="chain" id="PRO_5007836905" description="SbsA Ig-like domain-containing protein" evidence="2">
    <location>
        <begin position="23"/>
        <end position="121"/>
    </location>
</feature>
<proteinExistence type="predicted"/>
<dbReference type="PATRIC" id="fig|1705578.3.peg.2319"/>
<dbReference type="Gene3D" id="2.60.40.1220">
    <property type="match status" value="1"/>
</dbReference>
<evidence type="ECO:0000313" key="4">
    <source>
        <dbReference type="EMBL" id="OAA90696.1"/>
    </source>
</evidence>
<accession>A0A162L9T1</accession>
<dbReference type="Pfam" id="PF13205">
    <property type="entry name" value="Big_5"/>
    <property type="match status" value="1"/>
</dbReference>
<comment type="caution">
    <text evidence="4">The sequence shown here is derived from an EMBL/GenBank/DDBJ whole genome shotgun (WGS) entry which is preliminary data.</text>
</comment>
<evidence type="ECO:0000313" key="6">
    <source>
        <dbReference type="Proteomes" id="UP000077384"/>
    </source>
</evidence>
<dbReference type="Proteomes" id="UP000077384">
    <property type="component" value="Unassembled WGS sequence"/>
</dbReference>
<keyword evidence="7" id="KW-1185">Reference proteome</keyword>
<evidence type="ECO:0000259" key="3">
    <source>
        <dbReference type="Pfam" id="PF13205"/>
    </source>
</evidence>
<dbReference type="RefSeq" id="WP_063602030.1">
    <property type="nucleotide sequence ID" value="NZ_LITQ01000030.1"/>
</dbReference>
<evidence type="ECO:0000313" key="7">
    <source>
        <dbReference type="Proteomes" id="UP000093694"/>
    </source>
</evidence>